<feature type="transmembrane region" description="Helical" evidence="1">
    <location>
        <begin position="118"/>
        <end position="137"/>
    </location>
</feature>
<comment type="caution">
    <text evidence="2">The sequence shown here is derived from an EMBL/GenBank/DDBJ whole genome shotgun (WGS) entry which is preliminary data.</text>
</comment>
<dbReference type="InterPro" id="IPR002798">
    <property type="entry name" value="SpoIIM-like"/>
</dbReference>
<accession>A0A2R7Y487</accession>
<protein>
    <recommendedName>
        <fullName evidence="4">Stage II sporulation protein M</fullName>
    </recommendedName>
</protein>
<organism evidence="2 3">
    <name type="scientific">Zestosphaera tikiterensis</name>
    <dbReference type="NCBI Taxonomy" id="1973259"/>
    <lineage>
        <taxon>Archaea</taxon>
        <taxon>Thermoproteota</taxon>
        <taxon>Thermoprotei</taxon>
        <taxon>Desulfurococcales</taxon>
        <taxon>Desulfurococcaceae</taxon>
        <taxon>Zestosphaera</taxon>
    </lineage>
</organism>
<keyword evidence="1" id="KW-1133">Transmembrane helix</keyword>
<dbReference type="PANTHER" id="PTHR35337:SF1">
    <property type="entry name" value="SLR1478 PROTEIN"/>
    <property type="match status" value="1"/>
</dbReference>
<keyword evidence="1" id="KW-0812">Transmembrane</keyword>
<dbReference type="Proteomes" id="UP000244093">
    <property type="component" value="Unassembled WGS sequence"/>
</dbReference>
<dbReference type="Pfam" id="PF01944">
    <property type="entry name" value="SpoIIM"/>
    <property type="match status" value="1"/>
</dbReference>
<feature type="transmembrane region" description="Helical" evidence="1">
    <location>
        <begin position="158"/>
        <end position="183"/>
    </location>
</feature>
<proteinExistence type="predicted"/>
<name>A0A2R7Y487_9CREN</name>
<dbReference type="EMBL" id="NBVN01000004">
    <property type="protein sequence ID" value="PUA32293.1"/>
    <property type="molecule type" value="Genomic_DNA"/>
</dbReference>
<feature type="transmembrane region" description="Helical" evidence="1">
    <location>
        <begin position="71"/>
        <end position="98"/>
    </location>
</feature>
<gene>
    <name evidence="2" type="ORF">B7O98_06425</name>
</gene>
<reference evidence="2 3" key="1">
    <citation type="journal article" date="2018" name="Syst. Appl. Microbiol.">
        <title>A new symbiotic nanoarchaeote (Candidatus Nanoclepta minutus) and its host (Zestosphaera tikiterensis gen. nov., sp. nov.) from a New Zealand hot spring.</title>
        <authorList>
            <person name="St John E."/>
            <person name="Liu Y."/>
            <person name="Podar M."/>
            <person name="Stott M.B."/>
            <person name="Meneghin J."/>
            <person name="Chen Z."/>
            <person name="Lagutin K."/>
            <person name="Mitchell K."/>
            <person name="Reysenbach A.L."/>
        </authorList>
    </citation>
    <scope>NUCLEOTIDE SEQUENCE [LARGE SCALE GENOMIC DNA]</scope>
    <source>
        <strain evidence="2">NZ3</strain>
    </source>
</reference>
<evidence type="ECO:0008006" key="4">
    <source>
        <dbReference type="Google" id="ProtNLM"/>
    </source>
</evidence>
<sequence length="184" mass="20400">MVRLALALMLTLLFVGGLYAGFNTPPEFRKFFLNTLINELSPLREVVAEGSLASFILLAVLIFLNNLRVALLNVFLGFTLVLPPLIVLANGYVIGLVVSEGDVWRNVALIIPHGVVEIPTVIYSAVLGTYLGVEVIRKYLMGRDVSLTKDFKYVLRKLVLVVVLLAIAAFIEVFITPTLYYIMK</sequence>
<dbReference type="AlphaFoldDB" id="A0A2R7Y487"/>
<evidence type="ECO:0000313" key="3">
    <source>
        <dbReference type="Proteomes" id="UP000244093"/>
    </source>
</evidence>
<feature type="transmembrane region" description="Helical" evidence="1">
    <location>
        <begin position="46"/>
        <end position="64"/>
    </location>
</feature>
<evidence type="ECO:0000313" key="2">
    <source>
        <dbReference type="EMBL" id="PUA32293.1"/>
    </source>
</evidence>
<evidence type="ECO:0000256" key="1">
    <source>
        <dbReference type="SAM" id="Phobius"/>
    </source>
</evidence>
<dbReference type="PANTHER" id="PTHR35337">
    <property type="entry name" value="SLR1478 PROTEIN"/>
    <property type="match status" value="1"/>
</dbReference>
<keyword evidence="1" id="KW-0472">Membrane</keyword>